<dbReference type="PROSITE" id="PS51736">
    <property type="entry name" value="RECOMBINASES_3"/>
    <property type="match status" value="1"/>
</dbReference>
<dbReference type="GO" id="GO:0000150">
    <property type="term" value="F:DNA strand exchange activity"/>
    <property type="evidence" value="ECO:0007669"/>
    <property type="project" value="InterPro"/>
</dbReference>
<dbReference type="RefSeq" id="WP_132369924.1">
    <property type="nucleotide sequence ID" value="NZ_SMAN01000001.1"/>
</dbReference>
<keyword evidence="2" id="KW-0175">Coiled coil</keyword>
<organism evidence="4 5">
    <name type="scientific">Melghiribacillus thermohalophilus</name>
    <dbReference type="NCBI Taxonomy" id="1324956"/>
    <lineage>
        <taxon>Bacteria</taxon>
        <taxon>Bacillati</taxon>
        <taxon>Bacillota</taxon>
        <taxon>Bacilli</taxon>
        <taxon>Bacillales</taxon>
        <taxon>Bacillaceae</taxon>
        <taxon>Melghiribacillus</taxon>
    </lineage>
</organism>
<feature type="domain" description="Resolvase/invertase-type recombinase catalytic" evidence="3">
    <location>
        <begin position="2"/>
        <end position="147"/>
    </location>
</feature>
<feature type="coiled-coil region" evidence="2">
    <location>
        <begin position="10"/>
        <end position="37"/>
    </location>
</feature>
<dbReference type="GO" id="GO:0003677">
    <property type="term" value="F:DNA binding"/>
    <property type="evidence" value="ECO:0007669"/>
    <property type="project" value="InterPro"/>
</dbReference>
<comment type="caution">
    <text evidence="4">The sequence shown here is derived from an EMBL/GenBank/DDBJ whole genome shotgun (WGS) entry which is preliminary data.</text>
</comment>
<dbReference type="OrthoDB" id="2731197at2"/>
<dbReference type="SMART" id="SM00857">
    <property type="entry name" value="Resolvase"/>
    <property type="match status" value="1"/>
</dbReference>
<evidence type="ECO:0000256" key="1">
    <source>
        <dbReference type="ARBA" id="ARBA00009913"/>
    </source>
</evidence>
<sequence length="219" mass="25645">MKAVIYCRVSTEKEEQITSLKRQREELIRLAEQYNYDVFEVIEEQASGYEVEREGIFQMLEIFASKQADALFIQDETRLGRGNTKIALYHQLKKLNVPVYTISYQGELELSDSDSMVLQIVSIVEEYQRKIHNLKIKRGMKHAMDRGFNPAENLKYIDQAPGRERKKFPVNEVVRLRENGLTFAEIAATLRGMGYDVSKATVHRRFKEYQQLEKQSNER</sequence>
<protein>
    <submittedName>
        <fullName evidence="4">DNA invertase Pin-like site-specific DNA recombinase</fullName>
    </submittedName>
</protein>
<dbReference type="InterPro" id="IPR050639">
    <property type="entry name" value="SSR_resolvase"/>
</dbReference>
<proteinExistence type="inferred from homology"/>
<evidence type="ECO:0000256" key="2">
    <source>
        <dbReference type="SAM" id="Coils"/>
    </source>
</evidence>
<evidence type="ECO:0000259" key="3">
    <source>
        <dbReference type="PROSITE" id="PS51736"/>
    </source>
</evidence>
<evidence type="ECO:0000313" key="4">
    <source>
        <dbReference type="EMBL" id="TCT26670.1"/>
    </source>
</evidence>
<keyword evidence="5" id="KW-1185">Reference proteome</keyword>
<dbReference type="PANTHER" id="PTHR30461:SF26">
    <property type="entry name" value="RESOLVASE HOMOLOG YNEB"/>
    <property type="match status" value="1"/>
</dbReference>
<name>A0A4R3NCP6_9BACI</name>
<dbReference type="AlphaFoldDB" id="A0A4R3NCP6"/>
<dbReference type="InterPro" id="IPR036162">
    <property type="entry name" value="Resolvase-like_N_sf"/>
</dbReference>
<dbReference type="Pfam" id="PF00239">
    <property type="entry name" value="Resolvase"/>
    <property type="match status" value="1"/>
</dbReference>
<dbReference type="SUPFAM" id="SSF53041">
    <property type="entry name" value="Resolvase-like"/>
    <property type="match status" value="1"/>
</dbReference>
<dbReference type="CDD" id="cd00338">
    <property type="entry name" value="Ser_Recombinase"/>
    <property type="match status" value="1"/>
</dbReference>
<dbReference type="InterPro" id="IPR006119">
    <property type="entry name" value="Resolv_N"/>
</dbReference>
<dbReference type="PANTHER" id="PTHR30461">
    <property type="entry name" value="DNA-INVERTASE FROM LAMBDOID PROPHAGE"/>
    <property type="match status" value="1"/>
</dbReference>
<accession>A0A4R3NCP6</accession>
<dbReference type="EMBL" id="SMAN01000001">
    <property type="protein sequence ID" value="TCT26670.1"/>
    <property type="molecule type" value="Genomic_DNA"/>
</dbReference>
<gene>
    <name evidence="4" type="ORF">EDD68_10123</name>
</gene>
<evidence type="ECO:0000313" key="5">
    <source>
        <dbReference type="Proteomes" id="UP000294650"/>
    </source>
</evidence>
<dbReference type="Gene3D" id="3.40.50.1390">
    <property type="entry name" value="Resolvase, N-terminal catalytic domain"/>
    <property type="match status" value="1"/>
</dbReference>
<comment type="similarity">
    <text evidence="1">Belongs to the site-specific recombinase resolvase family.</text>
</comment>
<dbReference type="Proteomes" id="UP000294650">
    <property type="component" value="Unassembled WGS sequence"/>
</dbReference>
<reference evidence="4 5" key="1">
    <citation type="submission" date="2019-03" db="EMBL/GenBank/DDBJ databases">
        <title>Genomic Encyclopedia of Type Strains, Phase IV (KMG-IV): sequencing the most valuable type-strain genomes for metagenomic binning, comparative biology and taxonomic classification.</title>
        <authorList>
            <person name="Goeker M."/>
        </authorList>
    </citation>
    <scope>NUCLEOTIDE SEQUENCE [LARGE SCALE GENOMIC DNA]</scope>
    <source>
        <strain evidence="4 5">DSM 25894</strain>
    </source>
</reference>